<keyword evidence="3" id="KW-1185">Reference proteome</keyword>
<dbReference type="GO" id="GO:0005634">
    <property type="term" value="C:nucleus"/>
    <property type="evidence" value="ECO:0007669"/>
    <property type="project" value="TreeGrafter"/>
</dbReference>
<dbReference type="Pfam" id="PF09810">
    <property type="entry name" value="Exo5"/>
    <property type="match status" value="1"/>
</dbReference>
<sequence>MSDDSEYEAYNDYSSLTEEEFARLDRSDAAVPLLTSPPISNDVHEASSYVDPAMPSIPTALEDEASHPTINARIGPIQRYRPYGILAVTDLSGLIWCGVKYDYDLRPKRVQRPGKENRPVASSQEVSVQQGVAAKNYEATQIGQEIHNDLALEVEPEQIEVVCRTQEERWAFRLLKCFSSLVSLKATGCAREIPVFGIVDGTVIVGRIDELIIADASEPQTARKRAHAQLSCEPKAIIARSAPSQCIHLIETKTVTHQRNSVPSDEDTKPAQFQAMIYHRLLARLLDPSASFDFTALWMKLGVRPSAPFSSEFVQQVAHVRDAPNSLPLCLEDVLDLPRLDNTLRLVYRSQKGYKCSGYGPEGNGREDMTYDVPPTLREDNEVSAAIEVTKVIEGRLADALRKPTFINGPPLTAKKGDHQTAKVIEIKRFTMDDAMLNDFLPHALDWWRGNKAATGVSEAQTNRCNSCEYRAHCWWRKQKAQEWAKAKGLAWADDF</sequence>
<organism evidence="2 3">
    <name type="scientific">Mycena sanguinolenta</name>
    <dbReference type="NCBI Taxonomy" id="230812"/>
    <lineage>
        <taxon>Eukaryota</taxon>
        <taxon>Fungi</taxon>
        <taxon>Dikarya</taxon>
        <taxon>Basidiomycota</taxon>
        <taxon>Agaricomycotina</taxon>
        <taxon>Agaricomycetes</taxon>
        <taxon>Agaricomycetidae</taxon>
        <taxon>Agaricales</taxon>
        <taxon>Marasmiineae</taxon>
        <taxon>Mycenaceae</taxon>
        <taxon>Mycena</taxon>
    </lineage>
</organism>
<protein>
    <submittedName>
        <fullName evidence="2">Putative exonuclease V, mitochondrial</fullName>
    </submittedName>
</protein>
<reference evidence="2" key="1">
    <citation type="submission" date="2020-05" db="EMBL/GenBank/DDBJ databases">
        <title>Mycena genomes resolve the evolution of fungal bioluminescence.</title>
        <authorList>
            <person name="Tsai I.J."/>
        </authorList>
    </citation>
    <scope>NUCLEOTIDE SEQUENCE</scope>
    <source>
        <strain evidence="2">160909Yilan</strain>
    </source>
</reference>
<comment type="similarity">
    <text evidence="1">Belongs to the EXO5 family.</text>
</comment>
<evidence type="ECO:0000313" key="2">
    <source>
        <dbReference type="EMBL" id="KAF7370101.1"/>
    </source>
</evidence>
<keyword evidence="2" id="KW-0378">Hydrolase</keyword>
<dbReference type="GO" id="GO:0005739">
    <property type="term" value="C:mitochondrion"/>
    <property type="evidence" value="ECO:0007669"/>
    <property type="project" value="TreeGrafter"/>
</dbReference>
<accession>A0A8H6Z586</accession>
<keyword evidence="2" id="KW-0269">Exonuclease</keyword>
<comment type="caution">
    <text evidence="2">The sequence shown here is derived from an EMBL/GenBank/DDBJ whole genome shotgun (WGS) entry which is preliminary data.</text>
</comment>
<dbReference type="OrthoDB" id="354769at2759"/>
<name>A0A8H6Z586_9AGAR</name>
<dbReference type="GO" id="GO:0045145">
    <property type="term" value="F:single-stranded DNA 5'-3' DNA exonuclease activity"/>
    <property type="evidence" value="ECO:0007669"/>
    <property type="project" value="InterPro"/>
</dbReference>
<dbReference type="PANTHER" id="PTHR14464">
    <property type="entry name" value="EXONUCLEASE V"/>
    <property type="match status" value="1"/>
</dbReference>
<evidence type="ECO:0000256" key="1">
    <source>
        <dbReference type="ARBA" id="ARBA00009797"/>
    </source>
</evidence>
<dbReference type="AlphaFoldDB" id="A0A8H6Z586"/>
<gene>
    <name evidence="2" type="ORF">MSAN_00640100</name>
</gene>
<proteinExistence type="inferred from homology"/>
<dbReference type="PANTHER" id="PTHR14464:SF4">
    <property type="entry name" value="EXONUCLEASE V"/>
    <property type="match status" value="1"/>
</dbReference>
<dbReference type="InterPro" id="IPR019190">
    <property type="entry name" value="EXOV"/>
</dbReference>
<evidence type="ECO:0000313" key="3">
    <source>
        <dbReference type="Proteomes" id="UP000623467"/>
    </source>
</evidence>
<dbReference type="EMBL" id="JACAZH010000004">
    <property type="protein sequence ID" value="KAF7370101.1"/>
    <property type="molecule type" value="Genomic_DNA"/>
</dbReference>
<dbReference type="Proteomes" id="UP000623467">
    <property type="component" value="Unassembled WGS sequence"/>
</dbReference>
<dbReference type="GO" id="GO:0036297">
    <property type="term" value="P:interstrand cross-link repair"/>
    <property type="evidence" value="ECO:0007669"/>
    <property type="project" value="TreeGrafter"/>
</dbReference>
<keyword evidence="2" id="KW-0540">Nuclease</keyword>